<dbReference type="Gene3D" id="2.60.120.260">
    <property type="entry name" value="Galactose-binding domain-like"/>
    <property type="match status" value="2"/>
</dbReference>
<dbReference type="PANTHER" id="PTHR33307">
    <property type="entry name" value="ALPHA-RHAMNOSIDASE (EUROFUNG)"/>
    <property type="match status" value="1"/>
</dbReference>
<dbReference type="Pfam" id="PF05592">
    <property type="entry name" value="Bac_rhamnosid"/>
    <property type="match status" value="1"/>
</dbReference>
<comment type="caution">
    <text evidence="3">The sequence shown here is derived from an EMBL/GenBank/DDBJ whole genome shotgun (WGS) entry which is preliminary data.</text>
</comment>
<organism evidence="3">
    <name type="scientific">marine sediment metagenome</name>
    <dbReference type="NCBI Taxonomy" id="412755"/>
    <lineage>
        <taxon>unclassified sequences</taxon>
        <taxon>metagenomes</taxon>
        <taxon>ecological metagenomes</taxon>
    </lineage>
</organism>
<dbReference type="InterPro" id="IPR008902">
    <property type="entry name" value="Rhamnosid_concanavalin"/>
</dbReference>
<evidence type="ECO:0000313" key="3">
    <source>
        <dbReference type="EMBL" id="GAI50717.1"/>
    </source>
</evidence>
<accession>X1P330</accession>
<proteinExistence type="predicted"/>
<evidence type="ECO:0000259" key="2">
    <source>
        <dbReference type="Pfam" id="PF08531"/>
    </source>
</evidence>
<dbReference type="AlphaFoldDB" id="X1P330"/>
<feature type="non-terminal residue" evidence="3">
    <location>
        <position position="102"/>
    </location>
</feature>
<reference evidence="3" key="1">
    <citation type="journal article" date="2014" name="Front. Microbiol.">
        <title>High frequency of phylogenetically diverse reductive dehalogenase-homologous genes in deep subseafloor sedimentary metagenomes.</title>
        <authorList>
            <person name="Kawai M."/>
            <person name="Futagami T."/>
            <person name="Toyoda A."/>
            <person name="Takaki Y."/>
            <person name="Nishi S."/>
            <person name="Hori S."/>
            <person name="Arai W."/>
            <person name="Tsubouchi T."/>
            <person name="Morono Y."/>
            <person name="Uchiyama I."/>
            <person name="Ito T."/>
            <person name="Fujiyama A."/>
            <person name="Inagaki F."/>
            <person name="Takami H."/>
        </authorList>
    </citation>
    <scope>NUCLEOTIDE SEQUENCE</scope>
    <source>
        <strain evidence="3">Expedition CK06-06</strain>
    </source>
</reference>
<gene>
    <name evidence="3" type="ORF">S06H3_52620</name>
</gene>
<feature type="domain" description="Alpha-L-rhamnosidase concanavalin-like" evidence="1">
    <location>
        <begin position="61"/>
        <end position="102"/>
    </location>
</feature>
<dbReference type="PANTHER" id="PTHR33307:SF6">
    <property type="entry name" value="ALPHA-RHAMNOSIDASE (EUROFUNG)-RELATED"/>
    <property type="match status" value="1"/>
</dbReference>
<feature type="domain" description="Bacterial alpha-L-rhamnosidase N-terminal" evidence="2">
    <location>
        <begin position="1"/>
        <end position="49"/>
    </location>
</feature>
<evidence type="ECO:0000259" key="1">
    <source>
        <dbReference type="Pfam" id="PF05592"/>
    </source>
</evidence>
<name>X1P330_9ZZZZ</name>
<protein>
    <submittedName>
        <fullName evidence="3">Uncharacterized protein</fullName>
    </submittedName>
</protein>
<dbReference type="InterPro" id="IPR013737">
    <property type="entry name" value="Bac_rhamnosid_N"/>
</dbReference>
<dbReference type="EMBL" id="BARV01033479">
    <property type="protein sequence ID" value="GAI50717.1"/>
    <property type="molecule type" value="Genomic_DNA"/>
</dbReference>
<dbReference type="Pfam" id="PF08531">
    <property type="entry name" value="Bac_rhamnosid_N"/>
    <property type="match status" value="1"/>
</dbReference>
<dbReference type="InterPro" id="IPR016007">
    <property type="entry name" value="Alpha_rhamnosid"/>
</dbReference>
<sequence length="102" mass="11390">MFEGETYDARKEIPGWDRPGFDDKNWAAIDTGTSIKPLIEAYPGVPVRPTQELPTAKLTEPKPDTYVFDLGQNFSGWIRLKVKGKAGDKVNMQFAEMLNADG</sequence>